<feature type="transmembrane region" description="Helical" evidence="1">
    <location>
        <begin position="286"/>
        <end position="306"/>
    </location>
</feature>
<feature type="transmembrane region" description="Helical" evidence="1">
    <location>
        <begin position="388"/>
        <end position="408"/>
    </location>
</feature>
<dbReference type="AlphaFoldDB" id="A0A0F9K0P3"/>
<evidence type="ECO:0000256" key="1">
    <source>
        <dbReference type="SAM" id="Phobius"/>
    </source>
</evidence>
<name>A0A0F9K0P3_9ZZZZ</name>
<evidence type="ECO:0008006" key="3">
    <source>
        <dbReference type="Google" id="ProtNLM"/>
    </source>
</evidence>
<organism evidence="2">
    <name type="scientific">marine sediment metagenome</name>
    <dbReference type="NCBI Taxonomy" id="412755"/>
    <lineage>
        <taxon>unclassified sequences</taxon>
        <taxon>metagenomes</taxon>
        <taxon>ecological metagenomes</taxon>
    </lineage>
</organism>
<feature type="transmembrane region" description="Helical" evidence="1">
    <location>
        <begin position="629"/>
        <end position="654"/>
    </location>
</feature>
<feature type="transmembrane region" description="Helical" evidence="1">
    <location>
        <begin position="598"/>
        <end position="617"/>
    </location>
</feature>
<feature type="transmembrane region" description="Helical" evidence="1">
    <location>
        <begin position="261"/>
        <end position="279"/>
    </location>
</feature>
<feature type="transmembrane region" description="Helical" evidence="1">
    <location>
        <begin position="53"/>
        <end position="73"/>
    </location>
</feature>
<feature type="transmembrane region" description="Helical" evidence="1">
    <location>
        <begin position="414"/>
        <end position="434"/>
    </location>
</feature>
<comment type="caution">
    <text evidence="2">The sequence shown here is derived from an EMBL/GenBank/DDBJ whole genome shotgun (WGS) entry which is preliminary data.</text>
</comment>
<evidence type="ECO:0000313" key="2">
    <source>
        <dbReference type="EMBL" id="KKM75563.1"/>
    </source>
</evidence>
<reference evidence="2" key="1">
    <citation type="journal article" date="2015" name="Nature">
        <title>Complex archaea that bridge the gap between prokaryotes and eukaryotes.</title>
        <authorList>
            <person name="Spang A."/>
            <person name="Saw J.H."/>
            <person name="Jorgensen S.L."/>
            <person name="Zaremba-Niedzwiedzka K."/>
            <person name="Martijn J."/>
            <person name="Lind A.E."/>
            <person name="van Eijk R."/>
            <person name="Schleper C."/>
            <person name="Guy L."/>
            <person name="Ettema T.J."/>
        </authorList>
    </citation>
    <scope>NUCLEOTIDE SEQUENCE</scope>
</reference>
<keyword evidence="1" id="KW-0472">Membrane</keyword>
<feature type="transmembrane region" description="Helical" evidence="1">
    <location>
        <begin position="499"/>
        <end position="520"/>
    </location>
</feature>
<dbReference type="EMBL" id="LAZR01008955">
    <property type="protein sequence ID" value="KKM75563.1"/>
    <property type="molecule type" value="Genomic_DNA"/>
</dbReference>
<proteinExistence type="predicted"/>
<keyword evidence="1" id="KW-1133">Transmembrane helix</keyword>
<accession>A0A0F9K0P3</accession>
<feature type="transmembrane region" description="Helical" evidence="1">
    <location>
        <begin position="140"/>
        <end position="159"/>
    </location>
</feature>
<feature type="transmembrane region" description="Helical" evidence="1">
    <location>
        <begin position="27"/>
        <end position="47"/>
    </location>
</feature>
<gene>
    <name evidence="2" type="ORF">LCGC14_1388990</name>
</gene>
<feature type="transmembrane region" description="Helical" evidence="1">
    <location>
        <begin position="215"/>
        <end position="241"/>
    </location>
</feature>
<feature type="transmembrane region" description="Helical" evidence="1">
    <location>
        <begin position="332"/>
        <end position="353"/>
    </location>
</feature>
<protein>
    <recommendedName>
        <fullName evidence="3">Peptide transporter</fullName>
    </recommendedName>
</protein>
<keyword evidence="1" id="KW-0812">Transmembrane</keyword>
<feature type="transmembrane region" description="Helical" evidence="1">
    <location>
        <begin position="568"/>
        <end position="591"/>
    </location>
</feature>
<sequence>MSTLRHDKELEQYRNLMLPPNTFEEGFRWSSLIGAVFIALLMVPGAMYMQLVAGFGVGPAARWVTVILFIEVARRAHKQLSRPELFVLFYMAGAVLATPFAGMFWRQFYVQSAAAYGAGVAQEIPAWWAPNSPDVLDKRSFLMIEWLVPLGLMVFMMIVSRFNNAVLSYGLFRIASDIEKLPFPMATIGAQGVMALAEQSEEEKESGEGSWRWRVFSVGGILGLAFGAIYMGLPTISGAILKKPIMILPIPWSDFTQQTQGLLPAVAVGINWNLSHLVLGMVLPFFAMLGSFVALIITFIANPIMYNNKWFLTSWMPNDTTVPTIYKNNIDFYFSFFIGTSAAIALTGIWQIFYGMWQRKKEAAAGQVPEDVTGTMDRTNRGDIKTSIVLGTYFVTTMLYILVSGYLIKWDRSVMYVLFLFGFLYTPIVSYVTARLEGMAGQVVQIPFVREAAFILSGYKGVDVWFMPVPLQNYGRRTVLYRQAELTGTRFWSLWKSELVLVPIVLASTIFFANFIWSLAPIPSARYPYTEKIWELNAAMQAIVHSSTLGRFSPFEEAFKPGVMGGGFVFGLALFAVMWALRLPILFAFGVMRGLNQTLPHVVVPQFIGALLSRFYFERKMGLKWRQYAPVVMAGFSCGMGLITMLCVGITFLAKAVIQLPY</sequence>
<feature type="transmembrane region" description="Helical" evidence="1">
    <location>
        <begin position="85"/>
        <end position="105"/>
    </location>
</feature>